<keyword evidence="3" id="KW-1185">Reference proteome</keyword>
<dbReference type="RefSeq" id="WP_369314183.1">
    <property type="nucleotide sequence ID" value="NZ_JBEHZE010000001.1"/>
</dbReference>
<evidence type="ECO:0000313" key="3">
    <source>
        <dbReference type="Proteomes" id="UP001560685"/>
    </source>
</evidence>
<keyword evidence="1" id="KW-0732">Signal</keyword>
<sequence length="315" mass="34421">MPKLLPAFLAAPLLMTATPVLSQEVQTIPDIAQALLDEAYKTQSSDEILAVTKAVKAVFPDYANQIEAQSGEKVAALAPPPPPKDTKNASPKTVPARGLFAVSPWDGKIQASGLLSTGNSENAAVGIAIEAERGTKKLTHNLKGYFDLGESNGVTNQKRWGAAYQLDYNFSDRSYAFGRVSFDEDEFSGFDYRLFTGLGIGHYFAKSEAFSWKAEGGPGYRYSPIDETSEVDESFAVYASNEIEWLIREGVKFEQDVTVTWTSPTTTLQSVSSLTTQLWGDISTGLSFEYRYETDPPLGRKNTDTIAKASLIYGF</sequence>
<comment type="caution">
    <text evidence="2">The sequence shown here is derived from an EMBL/GenBank/DDBJ whole genome shotgun (WGS) entry which is preliminary data.</text>
</comment>
<dbReference type="InterPro" id="IPR007433">
    <property type="entry name" value="DUF481"/>
</dbReference>
<organism evidence="2 3">
    <name type="scientific">Hyphococcus lacteus</name>
    <dbReference type="NCBI Taxonomy" id="3143536"/>
    <lineage>
        <taxon>Bacteria</taxon>
        <taxon>Pseudomonadati</taxon>
        <taxon>Pseudomonadota</taxon>
        <taxon>Alphaproteobacteria</taxon>
        <taxon>Parvularculales</taxon>
        <taxon>Parvularculaceae</taxon>
        <taxon>Hyphococcus</taxon>
    </lineage>
</organism>
<evidence type="ECO:0000256" key="1">
    <source>
        <dbReference type="SAM" id="SignalP"/>
    </source>
</evidence>
<protein>
    <submittedName>
        <fullName evidence="2">DUF481 domain-containing protein</fullName>
    </submittedName>
</protein>
<gene>
    <name evidence="2" type="ORF">ABFZ84_11625</name>
</gene>
<accession>A0ABV3Z5V3</accession>
<name>A0ABV3Z5V3_9PROT</name>
<feature type="signal peptide" evidence="1">
    <location>
        <begin position="1"/>
        <end position="22"/>
    </location>
</feature>
<evidence type="ECO:0000313" key="2">
    <source>
        <dbReference type="EMBL" id="MEX6634194.1"/>
    </source>
</evidence>
<proteinExistence type="predicted"/>
<dbReference type="SUPFAM" id="SSF56935">
    <property type="entry name" value="Porins"/>
    <property type="match status" value="1"/>
</dbReference>
<dbReference type="EMBL" id="JBEHZE010000001">
    <property type="protein sequence ID" value="MEX6634194.1"/>
    <property type="molecule type" value="Genomic_DNA"/>
</dbReference>
<reference evidence="2 3" key="1">
    <citation type="submission" date="2024-05" db="EMBL/GenBank/DDBJ databases">
        <title>Three bacterial strains, DH-69, EH-24, and ECK-19 isolated from coastal sediments.</title>
        <authorList>
            <person name="Ye Y.-Q."/>
            <person name="Du Z.-J."/>
        </authorList>
    </citation>
    <scope>NUCLEOTIDE SEQUENCE [LARGE SCALE GENOMIC DNA]</scope>
    <source>
        <strain evidence="2 3">ECK-19</strain>
    </source>
</reference>
<feature type="chain" id="PRO_5045139650" evidence="1">
    <location>
        <begin position="23"/>
        <end position="315"/>
    </location>
</feature>
<dbReference type="Proteomes" id="UP001560685">
    <property type="component" value="Unassembled WGS sequence"/>
</dbReference>
<dbReference type="Pfam" id="PF04338">
    <property type="entry name" value="DUF481"/>
    <property type="match status" value="1"/>
</dbReference>